<feature type="region of interest" description="Disordered" evidence="4">
    <location>
        <begin position="341"/>
        <end position="378"/>
    </location>
</feature>
<dbReference type="EMBL" id="JAAAHY010000010">
    <property type="protein sequence ID" value="KAF9968684.1"/>
    <property type="molecule type" value="Genomic_DNA"/>
</dbReference>
<comment type="similarity">
    <text evidence="2">Belongs to the HIR3 family.</text>
</comment>
<accession>A0A9P6JEV5</accession>
<comment type="subcellular location">
    <subcellularLocation>
        <location evidence="1">Nucleus</location>
    </subcellularLocation>
</comment>
<reference evidence="5" key="1">
    <citation type="journal article" date="2020" name="Fungal Divers.">
        <title>Resolving the Mortierellaceae phylogeny through synthesis of multi-gene phylogenetics and phylogenomics.</title>
        <authorList>
            <person name="Vandepol N."/>
            <person name="Liber J."/>
            <person name="Desiro A."/>
            <person name="Na H."/>
            <person name="Kennedy M."/>
            <person name="Barry K."/>
            <person name="Grigoriev I.V."/>
            <person name="Miller A.N."/>
            <person name="O'Donnell K."/>
            <person name="Stajich J.E."/>
            <person name="Bonito G."/>
        </authorList>
    </citation>
    <scope>NUCLEOTIDE SEQUENCE</scope>
    <source>
        <strain evidence="5">CK1249</strain>
    </source>
</reference>
<dbReference type="GO" id="GO:0000417">
    <property type="term" value="C:HIR complex"/>
    <property type="evidence" value="ECO:0007669"/>
    <property type="project" value="TreeGrafter"/>
</dbReference>
<keyword evidence="6" id="KW-1185">Reference proteome</keyword>
<feature type="compositionally biased region" description="Polar residues" evidence="4">
    <location>
        <begin position="1814"/>
        <end position="1849"/>
    </location>
</feature>
<name>A0A9P6JEV5_MORAP</name>
<evidence type="ECO:0000313" key="6">
    <source>
        <dbReference type="Proteomes" id="UP000738359"/>
    </source>
</evidence>
<gene>
    <name evidence="5" type="primary">HIR3</name>
    <name evidence="5" type="ORF">BGZ70_000035</name>
</gene>
<dbReference type="OrthoDB" id="77564at2759"/>
<evidence type="ECO:0000313" key="5">
    <source>
        <dbReference type="EMBL" id="KAF9968684.1"/>
    </source>
</evidence>
<feature type="compositionally biased region" description="Low complexity" evidence="4">
    <location>
        <begin position="2030"/>
        <end position="2041"/>
    </location>
</feature>
<dbReference type="Proteomes" id="UP000738359">
    <property type="component" value="Unassembled WGS sequence"/>
</dbReference>
<keyword evidence="3" id="KW-0539">Nucleus</keyword>
<evidence type="ECO:0000256" key="2">
    <source>
        <dbReference type="ARBA" id="ARBA00007335"/>
    </source>
</evidence>
<feature type="compositionally biased region" description="Basic and acidic residues" evidence="4">
    <location>
        <begin position="1850"/>
        <end position="1866"/>
    </location>
</feature>
<dbReference type="GO" id="GO:0031491">
    <property type="term" value="F:nucleosome binding"/>
    <property type="evidence" value="ECO:0007669"/>
    <property type="project" value="TreeGrafter"/>
</dbReference>
<evidence type="ECO:0000256" key="3">
    <source>
        <dbReference type="ARBA" id="ARBA00023242"/>
    </source>
</evidence>
<feature type="compositionally biased region" description="Basic residues" evidence="4">
    <location>
        <begin position="2042"/>
        <end position="2051"/>
    </location>
</feature>
<feature type="compositionally biased region" description="Basic and acidic residues" evidence="4">
    <location>
        <begin position="1911"/>
        <end position="1921"/>
    </location>
</feature>
<protein>
    <submittedName>
        <fullName evidence="5">Histone transcription regulator 3</fullName>
    </submittedName>
</protein>
<feature type="region of interest" description="Disordered" evidence="4">
    <location>
        <begin position="1282"/>
        <end position="1337"/>
    </location>
</feature>
<dbReference type="PANTHER" id="PTHR15502:SF7">
    <property type="entry name" value="CALCINEURIN-BINDING PROTEIN CABIN-1"/>
    <property type="match status" value="1"/>
</dbReference>
<dbReference type="GO" id="GO:0006325">
    <property type="term" value="P:chromatin organization"/>
    <property type="evidence" value="ECO:0007669"/>
    <property type="project" value="InterPro"/>
</dbReference>
<dbReference type="InterPro" id="IPR033053">
    <property type="entry name" value="Hir3/CABIN1"/>
</dbReference>
<dbReference type="SUPFAM" id="SSF48452">
    <property type="entry name" value="TPR-like"/>
    <property type="match status" value="2"/>
</dbReference>
<evidence type="ECO:0000256" key="4">
    <source>
        <dbReference type="SAM" id="MobiDB-lite"/>
    </source>
</evidence>
<dbReference type="PANTHER" id="PTHR15502">
    <property type="entry name" value="CALCINEURIN-BINDING PROTEIN CABIN 1-RELATED"/>
    <property type="match status" value="1"/>
</dbReference>
<comment type="caution">
    <text evidence="5">The sequence shown here is derived from an EMBL/GenBank/DDBJ whole genome shotgun (WGS) entry which is preliminary data.</text>
</comment>
<feature type="region of interest" description="Disordered" evidence="4">
    <location>
        <begin position="1784"/>
        <end position="2051"/>
    </location>
</feature>
<organism evidence="5 6">
    <name type="scientific">Mortierella alpina</name>
    <name type="common">Oleaginous fungus</name>
    <name type="synonym">Mortierella renispora</name>
    <dbReference type="NCBI Taxonomy" id="64518"/>
    <lineage>
        <taxon>Eukaryota</taxon>
        <taxon>Fungi</taxon>
        <taxon>Fungi incertae sedis</taxon>
        <taxon>Mucoromycota</taxon>
        <taxon>Mortierellomycotina</taxon>
        <taxon>Mortierellomycetes</taxon>
        <taxon>Mortierellales</taxon>
        <taxon>Mortierellaceae</taxon>
        <taxon>Mortierella</taxon>
    </lineage>
</organism>
<evidence type="ECO:0000256" key="1">
    <source>
        <dbReference type="ARBA" id="ARBA00004123"/>
    </source>
</evidence>
<feature type="compositionally biased region" description="Low complexity" evidence="4">
    <location>
        <begin position="1885"/>
        <end position="1895"/>
    </location>
</feature>
<proteinExistence type="inferred from homology"/>
<sequence>MIRFAVLNEDDQPKSKHEESVEIQAEKCLGIYESAIRLLQKGKLEESQAMFKNLVESELLQKIDNDVARGTSVRRLQYLVYTNYASILEQSSDESAKTALSFYLKAVAFDDSDNTLWIKIGTLAAQDKKLRLARYALECGLQQSDRSGEVTDVNSIPGALWDQDLTPSQWRCLETLCEVLYEIGDYVACEDYVQKALRISPYFDRGLELLEMISNRLQDTADDFNQEHLNGTLTSNSDSKEPKELILEELTWLNLGEQLLAEYKSLLAASGNGFYNQRLVVRLQKTTDEDVEMPEQEPEVTEESVMPAELEIVADTNMAADVKMETSVPSTTEANMAAVVSSDDTADQGDKENTEGEQSAAMKRKRKEVEERSGLRTSKRVRDKLDQFEVTKKKREEEELEILAKYRVVLSKFGLDLENGYIAGTFPGSRTSDEIFPHGLSALLQTFNKHLERPNALVQASTIEHVQQQKTNHFAIFTQAKDEQDTAPLFQDNGLLLEFINTTNERNSGVVEYLCEFLVVFVANFANSESGSNWQRKWPFGMRLVLSEIVSTIGDQLLEYLNQECMVTEQESECKRQLARELPLSICEMYLDEMVHATLQPFTVTSRRSRGAKRVDADNVKRLEEQYLRWLYLAGLGLDPVMKQLPSETGVSEQSTWSRSAALRLNWAQGRHAQCMGNAPEAITRFERCLETLSDDATLSITLPNCKYDTTLDAESVQERLGRLKTHQYVLDAERLFQEKDYSAVLARLGPIFLTKDSKLQAPGGKDIETSLVDTIGGSLSEKLGLMNLLYKHFYVNCIQSCEALGHRTQQFQCISGMFIQVVETLVNTITDKSEAVEIWFLFGQVSQTLYLLRETLQSSKLSDLTGTLDAGQLQVLMCCVLVIARLGFVNVLHQDRLVDDDIKTSYSDLLKHRPHLSQFNLVLVRVWLVLLLILPGWFQDETDGKDDKDHPDGSVSEPALPLRTQPLDTNALDLDSDTIQRVLSQPLTSNSSTPIGLYSCPSRELYMELIALVHDDFGVREICGIDNNQLIQLALKVSSPMRGEFYRKEENQCYYCFYGISLSVDGQYPIEHSSEPVDFDKKAAIEFYPLLERSLSNKVLRGQVRGDLKDAVDRVEEALGSPPYESNSILEMNRQLIDSYLASDINFAEAIQVNSKSRLPTMSQPPSSKLPCVYKRIYSIQGKIFLAQFRNKAKNNQFKPLEDLQHAIDQFRTDIHVNPSCWDSWYALATCYAFLADENLVFSASDIKNNYSKITDLQKRAFHCFSQAVRITPKRLQHVLGSTNDSLNPEPVSRPEGRSAESSVELSQNATSEILEPSEDGESRASEDVNDTNGAVALPDTGREWYQQQAAFWFDFGNLVHGILSKPMRMEAMRRSAGQEGISDAGEPVTISIPEPTEEQVYKFAAFCFKRSLKLNDQNWRTPLMLGKCIEKLNGKTAQTLALYRISANLVPARSGQPGNEKIFEAAYKVISTLSKYLYANKVETLITKTLTKSKLSAADGESFIFEPPKEYLQAIETNSSNEEDLKKSERLRAFRLLCEALARIRHTDKRHWHHRPVYRQAWILYHVYHDVERAKAEMLSLFQIKSNLKTLVSSVWKPEFERSGKHFVYVGEYTKFLIILAKETKDVETLNSLARKIRRAQGLLLDLKEIWELLYDSYLSVLEDLVGPDPVLAVAEVIPRTEFREKAPIYEAKMFDQEPKLPGLVVLQRLCELKKLNDKMAPEGQMSHLLAVCYSKLFMEVGGADLYPKELVRQLSSSSELPMMEEPAVSGGIDSVAVHQAAEVEGETDRIAKSDQGADDEGAKEEARPKTAQLSATAIQVDPSTGSPVTIATTAPQDAQESLTSDAKGSETENQGETKDRSELDSAAESATMPLPTAVNLDAASSPAPSSGAKDSESCAAMDVEPDMQDWKNRKKISEAELASRATNMCKAPPPSLKAPQTLQSKLAGPDNAHSQEDTVMTGPSDESGDTNMAEEQGQDRANEQSAADNEGAAELGPEPDGSQDAGSQSAPGPDEGGGPMMTEEHGSAATSTPAPTRTTSRRNSKVET</sequence>
<dbReference type="Gene3D" id="1.25.40.10">
    <property type="entry name" value="Tetratricopeptide repeat domain"/>
    <property type="match status" value="1"/>
</dbReference>
<dbReference type="GO" id="GO:0005634">
    <property type="term" value="C:nucleus"/>
    <property type="evidence" value="ECO:0007669"/>
    <property type="project" value="UniProtKB-SubCell"/>
</dbReference>
<feature type="compositionally biased region" description="Polar residues" evidence="4">
    <location>
        <begin position="1301"/>
        <end position="1313"/>
    </location>
</feature>
<dbReference type="InterPro" id="IPR011990">
    <property type="entry name" value="TPR-like_helical_dom_sf"/>
</dbReference>